<comment type="caution">
    <text evidence="1">The sequence shown here is derived from an EMBL/GenBank/DDBJ whole genome shotgun (WGS) entry which is preliminary data.</text>
</comment>
<name>X0UN18_9ZZZZ</name>
<proteinExistence type="predicted"/>
<protein>
    <submittedName>
        <fullName evidence="1">Uncharacterized protein</fullName>
    </submittedName>
</protein>
<gene>
    <name evidence="1" type="ORF">S01H1_22561</name>
</gene>
<dbReference type="AlphaFoldDB" id="X0UN18"/>
<dbReference type="EMBL" id="BARS01012761">
    <property type="protein sequence ID" value="GAF89895.1"/>
    <property type="molecule type" value="Genomic_DNA"/>
</dbReference>
<sequence>FGAENEFIQGGNGVGVVHAARFEVEGMAQPITSLINNPDDHFTIRGKSSNGGTILTSINNEDATVMETRAFVGIAAPTFTGGIMKWRAGVGNGGTGFSNASNGMKLYEWTKADSTPLFSILGNGDSTFAGSLASALFSSTGATIGAVYTAAGTWQTSHNTTAAVSHYSFFNPNGFVGNITTSLTATAYNTSSDPDL</sequence>
<feature type="non-terminal residue" evidence="1">
    <location>
        <position position="196"/>
    </location>
</feature>
<organism evidence="1">
    <name type="scientific">marine sediment metagenome</name>
    <dbReference type="NCBI Taxonomy" id="412755"/>
    <lineage>
        <taxon>unclassified sequences</taxon>
        <taxon>metagenomes</taxon>
        <taxon>ecological metagenomes</taxon>
    </lineage>
</organism>
<accession>X0UN18</accession>
<feature type="non-terminal residue" evidence="1">
    <location>
        <position position="1"/>
    </location>
</feature>
<evidence type="ECO:0000313" key="1">
    <source>
        <dbReference type="EMBL" id="GAF89895.1"/>
    </source>
</evidence>
<reference evidence="1" key="1">
    <citation type="journal article" date="2014" name="Front. Microbiol.">
        <title>High frequency of phylogenetically diverse reductive dehalogenase-homologous genes in deep subseafloor sedimentary metagenomes.</title>
        <authorList>
            <person name="Kawai M."/>
            <person name="Futagami T."/>
            <person name="Toyoda A."/>
            <person name="Takaki Y."/>
            <person name="Nishi S."/>
            <person name="Hori S."/>
            <person name="Arai W."/>
            <person name="Tsubouchi T."/>
            <person name="Morono Y."/>
            <person name="Uchiyama I."/>
            <person name="Ito T."/>
            <person name="Fujiyama A."/>
            <person name="Inagaki F."/>
            <person name="Takami H."/>
        </authorList>
    </citation>
    <scope>NUCLEOTIDE SEQUENCE</scope>
    <source>
        <strain evidence="1">Expedition CK06-06</strain>
    </source>
</reference>